<dbReference type="SUPFAM" id="SSF47384">
    <property type="entry name" value="Homodimeric domain of signal transducing histidine kinase"/>
    <property type="match status" value="1"/>
</dbReference>
<evidence type="ECO:0000259" key="17">
    <source>
        <dbReference type="PROSITE" id="PS50109"/>
    </source>
</evidence>
<dbReference type="Pfam" id="PF08448">
    <property type="entry name" value="PAS_4"/>
    <property type="match status" value="1"/>
</dbReference>
<dbReference type="PRINTS" id="PR00344">
    <property type="entry name" value="BCTRLSENSOR"/>
</dbReference>
<dbReference type="InterPro" id="IPR005467">
    <property type="entry name" value="His_kinase_dom"/>
</dbReference>
<dbReference type="EC" id="2.7.13.3" evidence="3"/>
<dbReference type="InterPro" id="IPR004358">
    <property type="entry name" value="Sig_transdc_His_kin-like_C"/>
</dbReference>
<evidence type="ECO:0000259" key="19">
    <source>
        <dbReference type="PROSITE" id="PS50112"/>
    </source>
</evidence>
<dbReference type="Gene3D" id="3.40.50.2300">
    <property type="match status" value="1"/>
</dbReference>
<dbReference type="Pfam" id="PF00072">
    <property type="entry name" value="Response_reg"/>
    <property type="match status" value="1"/>
</dbReference>
<name>A0A5R9Q1Q5_9GAMM</name>
<dbReference type="RefSeq" id="WP_138482743.1">
    <property type="nucleotide sequence ID" value="NZ_PPSW01000024.1"/>
</dbReference>
<evidence type="ECO:0000256" key="11">
    <source>
        <dbReference type="ARBA" id="ARBA00022989"/>
    </source>
</evidence>
<evidence type="ECO:0000256" key="7">
    <source>
        <dbReference type="ARBA" id="ARBA00022679"/>
    </source>
</evidence>
<evidence type="ECO:0000256" key="15">
    <source>
        <dbReference type="PROSITE-ProRule" id="PRU00169"/>
    </source>
</evidence>
<keyword evidence="13 16" id="KW-0472">Membrane</keyword>
<dbReference type="PROSITE" id="PS50894">
    <property type="entry name" value="HPT"/>
    <property type="match status" value="1"/>
</dbReference>
<evidence type="ECO:0000256" key="4">
    <source>
        <dbReference type="ARBA" id="ARBA00022475"/>
    </source>
</evidence>
<evidence type="ECO:0000256" key="1">
    <source>
        <dbReference type="ARBA" id="ARBA00000085"/>
    </source>
</evidence>
<feature type="transmembrane region" description="Helical" evidence="16">
    <location>
        <begin position="20"/>
        <end position="40"/>
    </location>
</feature>
<feature type="domain" description="Response regulatory" evidence="18">
    <location>
        <begin position="1014"/>
        <end position="1130"/>
    </location>
</feature>
<dbReference type="InterPro" id="IPR003661">
    <property type="entry name" value="HisK_dim/P_dom"/>
</dbReference>
<dbReference type="Gene3D" id="3.30.565.10">
    <property type="entry name" value="Histidine kinase-like ATPase, C-terminal domain"/>
    <property type="match status" value="1"/>
</dbReference>
<dbReference type="CDD" id="cd00130">
    <property type="entry name" value="PAS"/>
    <property type="match status" value="2"/>
</dbReference>
<dbReference type="Pfam" id="PF01627">
    <property type="entry name" value="Hpt"/>
    <property type="match status" value="1"/>
</dbReference>
<dbReference type="Gene3D" id="1.10.287.130">
    <property type="match status" value="1"/>
</dbReference>
<keyword evidence="4" id="KW-1003">Cell membrane</keyword>
<dbReference type="AlphaFoldDB" id="A0A5R9Q1Q5"/>
<evidence type="ECO:0000256" key="3">
    <source>
        <dbReference type="ARBA" id="ARBA00012438"/>
    </source>
</evidence>
<dbReference type="SMART" id="SM00388">
    <property type="entry name" value="HisKA"/>
    <property type="match status" value="1"/>
</dbReference>
<dbReference type="InterPro" id="IPR000014">
    <property type="entry name" value="PAS"/>
</dbReference>
<dbReference type="Proteomes" id="UP000309186">
    <property type="component" value="Unassembled WGS sequence"/>
</dbReference>
<evidence type="ECO:0000256" key="2">
    <source>
        <dbReference type="ARBA" id="ARBA00004429"/>
    </source>
</evidence>
<dbReference type="PANTHER" id="PTHR43047:SF64">
    <property type="entry name" value="HISTIDINE KINASE CONTAINING CHEY-HOMOLOGOUS RECEIVER DOMAIN AND PAS DOMAIN-RELATED"/>
    <property type="match status" value="1"/>
</dbReference>
<keyword evidence="10" id="KW-0547">Nucleotide-binding</keyword>
<dbReference type="NCBIfam" id="TIGR00229">
    <property type="entry name" value="sensory_box"/>
    <property type="match status" value="2"/>
</dbReference>
<evidence type="ECO:0000256" key="8">
    <source>
        <dbReference type="ARBA" id="ARBA00022692"/>
    </source>
</evidence>
<evidence type="ECO:0000313" key="21">
    <source>
        <dbReference type="EMBL" id="TLX46307.1"/>
    </source>
</evidence>
<keyword evidence="8 16" id="KW-0812">Transmembrane</keyword>
<dbReference type="InterPro" id="IPR013656">
    <property type="entry name" value="PAS_4"/>
</dbReference>
<dbReference type="PROSITE" id="PS50112">
    <property type="entry name" value="PAS"/>
    <property type="match status" value="2"/>
</dbReference>
<keyword evidence="7" id="KW-0808">Transferase</keyword>
<feature type="domain" description="PAS" evidence="19">
    <location>
        <begin position="528"/>
        <end position="564"/>
    </location>
</feature>
<evidence type="ECO:0000313" key="22">
    <source>
        <dbReference type="Proteomes" id="UP000309186"/>
    </source>
</evidence>
<dbReference type="InterPro" id="IPR036890">
    <property type="entry name" value="HATPase_C_sf"/>
</dbReference>
<dbReference type="InterPro" id="IPR035965">
    <property type="entry name" value="PAS-like_dom_sf"/>
</dbReference>
<keyword evidence="5" id="KW-0997">Cell inner membrane</keyword>
<dbReference type="PROSITE" id="PS50110">
    <property type="entry name" value="RESPONSE_REGULATORY"/>
    <property type="match status" value="1"/>
</dbReference>
<dbReference type="OrthoDB" id="9810730at2"/>
<dbReference type="InterPro" id="IPR001789">
    <property type="entry name" value="Sig_transdc_resp-reg_receiver"/>
</dbReference>
<feature type="modified residue" description="4-aspartylphosphate" evidence="15">
    <location>
        <position position="1063"/>
    </location>
</feature>
<dbReference type="Pfam" id="PF00512">
    <property type="entry name" value="HisKA"/>
    <property type="match status" value="1"/>
</dbReference>
<dbReference type="InterPro" id="IPR011006">
    <property type="entry name" value="CheY-like_superfamily"/>
</dbReference>
<dbReference type="CDD" id="cd16922">
    <property type="entry name" value="HATPase_EvgS-ArcB-TorS-like"/>
    <property type="match status" value="1"/>
</dbReference>
<evidence type="ECO:0000256" key="16">
    <source>
        <dbReference type="SAM" id="Phobius"/>
    </source>
</evidence>
<dbReference type="SUPFAM" id="SSF52172">
    <property type="entry name" value="CheY-like"/>
    <property type="match status" value="1"/>
</dbReference>
<dbReference type="EMBL" id="PPSW01000024">
    <property type="protein sequence ID" value="TLX46307.1"/>
    <property type="molecule type" value="Genomic_DNA"/>
</dbReference>
<keyword evidence="6 15" id="KW-0597">Phosphoprotein</keyword>
<dbReference type="CDD" id="cd00088">
    <property type="entry name" value="HPT"/>
    <property type="match status" value="1"/>
</dbReference>
<dbReference type="GO" id="GO:0000155">
    <property type="term" value="F:phosphorelay sensor kinase activity"/>
    <property type="evidence" value="ECO:0007669"/>
    <property type="project" value="InterPro"/>
</dbReference>
<dbReference type="Pfam" id="PF13426">
    <property type="entry name" value="PAS_9"/>
    <property type="match status" value="1"/>
</dbReference>
<keyword evidence="10" id="KW-0067">ATP-binding</keyword>
<dbReference type="SUPFAM" id="SSF55785">
    <property type="entry name" value="PYP-like sensor domain (PAS domain)"/>
    <property type="match status" value="2"/>
</dbReference>
<dbReference type="CDD" id="cd00082">
    <property type="entry name" value="HisKA"/>
    <property type="match status" value="1"/>
</dbReference>
<feature type="domain" description="Histidine kinase" evidence="17">
    <location>
        <begin position="660"/>
        <end position="881"/>
    </location>
</feature>
<sequence>MMMHTEEQLTTSPLQFYRRAFWVALAITIMLAATLTLHLYNLKLQQAFTQFETHYERLNSQLDKTLTAVDNIFLAVNVSLEQPLGYEFSQPKTSPIIRYSNYYYQSLGKHFGELVGYGDLTGVDLSHPYWQKVMALGGVFNTSLALLEPLEAIAYVSDSGLVFVKRRHTQNSELLSKIVSGSFKVNTDPSKFMVSQRLEVAGKSYFAFSNQRISSSRAHTLMIFDASKFQALFYDKSQPKAEIYLSDKLHRNLITDLSLGKPIYPDQGEIAPWHDGVIFYKSEASRPLDVVMNVSEQGFAESIIYSLGLEFSFILLFILATYFPLHWLCEQIFVRPLKELFSFIQQPENHSNTYIVPKLWLSEFKQIKTIHQRRAQLFSRVKEDHQTLTDQLQQKQHFLELAGQDKERQSAVLKGVLDAVPDAIYYKNTDGVLIGCNRSFERLLKTSKLNLLGKDFNDFAEHFLAITDIEAKVAEQHKPLSQQMSVEHSTYFVTVAPFFSEQLGVMGCVGVLRDITEHQKALQSLQVSESNFKSAIEYAPNGIALVKVDGTVMMLNKAAERYLGCSNKQGQHVSTLFGYENYQQISQVLEHLSKHKQSVDQLSLTQSGSYPFLDLRVSLVCDSEEMPKYFVIHIQDITEITTSRMEAERATLAKSRFIANLSHEIRTPLNVIIGLVDMVKRAVTEKQQQSRLETVTHAAETLLEMLNDILDFAKVESHEVSIKNNDIIVSELCENLQELIKPLANKKGLAVSFTVDEDVWPCLYGDKQKLTQILLNLLNNAVKYTQKGTVSFALKLTYSDAETQTIQFSVKDTGIGIKESDQLKLFDAFTQVDDSLSREHEGIGLGLAIVKHEVELLGGAIALQSQLGKGSEFYFSLTLNKKLSLDAKLAKSSVYFGAAAPNLLEEFDICTIQEADVLPDNSHYMIVEKGSLSKLPLTFLSSMAGLERIYVNQAEPQWHDADLASISLRCEEGAFLQSCLSDIFFKPQEVAVLPESLEHEANNPKPHSGYQGALCYVVDDNDINLEIAKNLLQQLGVSVVVSQTAKDICDAVDNLKPDIIFMDIHMPEVDGFQAAKQLNGCQYLNEIPIIALTANAEISSQQEYLHSSMQGYINKPVTIEELEKILVKHVKPQRKFFDEAFALQQMMGETTLLDNMMVKFLEVCEKYIAQLKSNLETKEMILLAHSIKGASAGLGFEQLAEAAKQLEAELKQQQKIVNPKLVVELETQLLKVQVFLKNRASGC</sequence>
<protein>
    <recommendedName>
        <fullName evidence="3">histidine kinase</fullName>
        <ecNumber evidence="3">2.7.13.3</ecNumber>
    </recommendedName>
</protein>
<dbReference type="GO" id="GO:0005886">
    <property type="term" value="C:plasma membrane"/>
    <property type="evidence" value="ECO:0007669"/>
    <property type="project" value="UniProtKB-SubCell"/>
</dbReference>
<dbReference type="CDD" id="cd17546">
    <property type="entry name" value="REC_hyHK_CKI1_RcsC-like"/>
    <property type="match status" value="1"/>
</dbReference>
<keyword evidence="9" id="KW-0418">Kinase</keyword>
<dbReference type="SMART" id="SM00448">
    <property type="entry name" value="REC"/>
    <property type="match status" value="1"/>
</dbReference>
<evidence type="ECO:0000259" key="18">
    <source>
        <dbReference type="PROSITE" id="PS50110"/>
    </source>
</evidence>
<organism evidence="21 22">
    <name type="scientific">Pseudoalteromonas phenolica</name>
    <dbReference type="NCBI Taxonomy" id="161398"/>
    <lineage>
        <taxon>Bacteria</taxon>
        <taxon>Pseudomonadati</taxon>
        <taxon>Pseudomonadota</taxon>
        <taxon>Gammaproteobacteria</taxon>
        <taxon>Alteromonadales</taxon>
        <taxon>Pseudoalteromonadaceae</taxon>
        <taxon>Pseudoalteromonas</taxon>
    </lineage>
</organism>
<accession>A0A5R9Q1Q5</accession>
<keyword evidence="11 16" id="KW-1133">Transmembrane helix</keyword>
<comment type="catalytic activity">
    <reaction evidence="1">
        <text>ATP + protein L-histidine = ADP + protein N-phospho-L-histidine.</text>
        <dbReference type="EC" id="2.7.13.3"/>
    </reaction>
</comment>
<dbReference type="SMART" id="SM00387">
    <property type="entry name" value="HATPase_c"/>
    <property type="match status" value="1"/>
</dbReference>
<dbReference type="InterPro" id="IPR003594">
    <property type="entry name" value="HATPase_dom"/>
</dbReference>
<comment type="subcellular location">
    <subcellularLocation>
        <location evidence="2">Cell inner membrane</location>
        <topology evidence="2">Multi-pass membrane protein</topology>
    </subcellularLocation>
</comment>
<dbReference type="Gene3D" id="3.30.450.20">
    <property type="entry name" value="PAS domain"/>
    <property type="match status" value="2"/>
</dbReference>
<keyword evidence="12" id="KW-0902">Two-component regulatory system</keyword>
<evidence type="ECO:0000256" key="9">
    <source>
        <dbReference type="ARBA" id="ARBA00022777"/>
    </source>
</evidence>
<evidence type="ECO:0000259" key="20">
    <source>
        <dbReference type="PROSITE" id="PS50894"/>
    </source>
</evidence>
<dbReference type="PROSITE" id="PS50109">
    <property type="entry name" value="HIS_KIN"/>
    <property type="match status" value="1"/>
</dbReference>
<feature type="domain" description="HPt" evidence="20">
    <location>
        <begin position="1149"/>
        <end position="1243"/>
    </location>
</feature>
<gene>
    <name evidence="21" type="ORF">C1E24_14885</name>
</gene>
<dbReference type="FunFam" id="3.30.565.10:FF:000010">
    <property type="entry name" value="Sensor histidine kinase RcsC"/>
    <property type="match status" value="1"/>
</dbReference>
<dbReference type="SUPFAM" id="SSF55874">
    <property type="entry name" value="ATPase domain of HSP90 chaperone/DNA topoisomerase II/histidine kinase"/>
    <property type="match status" value="1"/>
</dbReference>
<feature type="domain" description="PAS" evidence="19">
    <location>
        <begin position="409"/>
        <end position="454"/>
    </location>
</feature>
<dbReference type="SMART" id="SM00091">
    <property type="entry name" value="PAS"/>
    <property type="match status" value="2"/>
</dbReference>
<dbReference type="InterPro" id="IPR008207">
    <property type="entry name" value="Sig_transdc_His_kin_Hpt_dom"/>
</dbReference>
<dbReference type="SUPFAM" id="SSF47226">
    <property type="entry name" value="Histidine-containing phosphotransfer domain, HPT domain"/>
    <property type="match status" value="1"/>
</dbReference>
<evidence type="ECO:0000256" key="6">
    <source>
        <dbReference type="ARBA" id="ARBA00022553"/>
    </source>
</evidence>
<comment type="caution">
    <text evidence="21">The sequence shown here is derived from an EMBL/GenBank/DDBJ whole genome shotgun (WGS) entry which is preliminary data.</text>
</comment>
<evidence type="ECO:0000256" key="13">
    <source>
        <dbReference type="ARBA" id="ARBA00023136"/>
    </source>
</evidence>
<dbReference type="Gene3D" id="1.20.120.160">
    <property type="entry name" value="HPT domain"/>
    <property type="match status" value="1"/>
</dbReference>
<dbReference type="PANTHER" id="PTHR43047">
    <property type="entry name" value="TWO-COMPONENT HISTIDINE PROTEIN KINASE"/>
    <property type="match status" value="1"/>
</dbReference>
<reference evidence="21 22" key="1">
    <citation type="submission" date="2018-01" db="EMBL/GenBank/DDBJ databases">
        <title>Co-occurrence of chitin degradation, pigmentation and bioactivity in marine Pseudoalteromonas.</title>
        <authorList>
            <person name="Paulsen S."/>
            <person name="Gram L."/>
            <person name="Machado H."/>
        </authorList>
    </citation>
    <scope>NUCLEOTIDE SEQUENCE [LARGE SCALE GENOMIC DNA]</scope>
    <source>
        <strain evidence="21 22">S3663</strain>
    </source>
</reference>
<dbReference type="InterPro" id="IPR036097">
    <property type="entry name" value="HisK_dim/P_sf"/>
</dbReference>
<feature type="transmembrane region" description="Helical" evidence="16">
    <location>
        <begin position="302"/>
        <end position="325"/>
    </location>
</feature>
<dbReference type="InterPro" id="IPR036641">
    <property type="entry name" value="HPT_dom_sf"/>
</dbReference>
<evidence type="ECO:0000256" key="12">
    <source>
        <dbReference type="ARBA" id="ARBA00023012"/>
    </source>
</evidence>
<dbReference type="Pfam" id="PF02518">
    <property type="entry name" value="HATPase_c"/>
    <property type="match status" value="1"/>
</dbReference>
<evidence type="ECO:0000256" key="5">
    <source>
        <dbReference type="ARBA" id="ARBA00022519"/>
    </source>
</evidence>
<proteinExistence type="predicted"/>
<evidence type="ECO:0000256" key="10">
    <source>
        <dbReference type="ARBA" id="ARBA00022840"/>
    </source>
</evidence>
<evidence type="ECO:0000256" key="14">
    <source>
        <dbReference type="PROSITE-ProRule" id="PRU00110"/>
    </source>
</evidence>
<feature type="modified residue" description="Phosphohistidine" evidence="14">
    <location>
        <position position="1185"/>
    </location>
</feature>